<evidence type="ECO:0000313" key="1">
    <source>
        <dbReference type="EMBL" id="KAK7842555.1"/>
    </source>
</evidence>
<protein>
    <submittedName>
        <fullName evidence="1">G-type lectin s-receptor-like serine/threonine-protein kinase b120</fullName>
    </submittedName>
</protein>
<accession>A0AAW0KSV3</accession>
<dbReference type="EMBL" id="PKMF04000219">
    <property type="protein sequence ID" value="KAK7842555.1"/>
    <property type="molecule type" value="Genomic_DNA"/>
</dbReference>
<proteinExistence type="predicted"/>
<dbReference type="Proteomes" id="UP000237347">
    <property type="component" value="Unassembled WGS sequence"/>
</dbReference>
<dbReference type="AlphaFoldDB" id="A0AAW0KSV3"/>
<name>A0AAW0KSV3_QUESU</name>
<keyword evidence="2" id="KW-1185">Reference proteome</keyword>
<dbReference type="Gene3D" id="1.10.510.10">
    <property type="entry name" value="Transferase(Phosphotransferase) domain 1"/>
    <property type="match status" value="1"/>
</dbReference>
<dbReference type="SUPFAM" id="SSF56112">
    <property type="entry name" value="Protein kinase-like (PK-like)"/>
    <property type="match status" value="1"/>
</dbReference>
<gene>
    <name evidence="1" type="primary">B120_4</name>
    <name evidence="1" type="ORF">CFP56_013633</name>
</gene>
<dbReference type="InterPro" id="IPR011009">
    <property type="entry name" value="Kinase-like_dom_sf"/>
</dbReference>
<organism evidence="1 2">
    <name type="scientific">Quercus suber</name>
    <name type="common">Cork oak</name>
    <dbReference type="NCBI Taxonomy" id="58331"/>
    <lineage>
        <taxon>Eukaryota</taxon>
        <taxon>Viridiplantae</taxon>
        <taxon>Streptophyta</taxon>
        <taxon>Embryophyta</taxon>
        <taxon>Tracheophyta</taxon>
        <taxon>Spermatophyta</taxon>
        <taxon>Magnoliopsida</taxon>
        <taxon>eudicotyledons</taxon>
        <taxon>Gunneridae</taxon>
        <taxon>Pentapetalae</taxon>
        <taxon>rosids</taxon>
        <taxon>fabids</taxon>
        <taxon>Fagales</taxon>
        <taxon>Fagaceae</taxon>
        <taxon>Quercus</taxon>
    </lineage>
</organism>
<comment type="caution">
    <text evidence="1">The sequence shown here is derived from an EMBL/GenBank/DDBJ whole genome shotgun (WGS) entry which is preliminary data.</text>
</comment>
<dbReference type="GO" id="GO:0016301">
    <property type="term" value="F:kinase activity"/>
    <property type="evidence" value="ECO:0007669"/>
    <property type="project" value="UniProtKB-KW"/>
</dbReference>
<evidence type="ECO:0000313" key="2">
    <source>
        <dbReference type="Proteomes" id="UP000237347"/>
    </source>
</evidence>
<sequence length="79" mass="9136">MSIATKEMVRLFCVEITHKLKVYGSRICNEGVFSVKSDVFSFDVILLEIISGKRNSDIYLTEHTQTLFTYENPQDRPTM</sequence>
<reference evidence="1 2" key="1">
    <citation type="journal article" date="2018" name="Sci. Data">
        <title>The draft genome sequence of cork oak.</title>
        <authorList>
            <person name="Ramos A.M."/>
            <person name="Usie A."/>
            <person name="Barbosa P."/>
            <person name="Barros P.M."/>
            <person name="Capote T."/>
            <person name="Chaves I."/>
            <person name="Simoes F."/>
            <person name="Abreu I."/>
            <person name="Carrasquinho I."/>
            <person name="Faro C."/>
            <person name="Guimaraes J.B."/>
            <person name="Mendonca D."/>
            <person name="Nobrega F."/>
            <person name="Rodrigues L."/>
            <person name="Saibo N.J.M."/>
            <person name="Varela M.C."/>
            <person name="Egas C."/>
            <person name="Matos J."/>
            <person name="Miguel C.M."/>
            <person name="Oliveira M.M."/>
            <person name="Ricardo C.P."/>
            <person name="Goncalves S."/>
        </authorList>
    </citation>
    <scope>NUCLEOTIDE SEQUENCE [LARGE SCALE GENOMIC DNA]</scope>
    <source>
        <strain evidence="2">cv. HL8</strain>
    </source>
</reference>